<name>A0A078ANI9_STYLE</name>
<keyword evidence="1" id="KW-0175">Coiled coil</keyword>
<proteinExistence type="predicted"/>
<dbReference type="AlphaFoldDB" id="A0A078ANI9"/>
<dbReference type="InParanoid" id="A0A078ANI9"/>
<organism evidence="3 4">
    <name type="scientific">Stylonychia lemnae</name>
    <name type="common">Ciliate</name>
    <dbReference type="NCBI Taxonomy" id="5949"/>
    <lineage>
        <taxon>Eukaryota</taxon>
        <taxon>Sar</taxon>
        <taxon>Alveolata</taxon>
        <taxon>Ciliophora</taxon>
        <taxon>Intramacronucleata</taxon>
        <taxon>Spirotrichea</taxon>
        <taxon>Stichotrichia</taxon>
        <taxon>Sporadotrichida</taxon>
        <taxon>Oxytrichidae</taxon>
        <taxon>Stylonychinae</taxon>
        <taxon>Stylonychia</taxon>
    </lineage>
</organism>
<evidence type="ECO:0000313" key="3">
    <source>
        <dbReference type="EMBL" id="CDW83905.1"/>
    </source>
</evidence>
<evidence type="ECO:0000256" key="1">
    <source>
        <dbReference type="SAM" id="Coils"/>
    </source>
</evidence>
<dbReference type="Proteomes" id="UP000039865">
    <property type="component" value="Unassembled WGS sequence"/>
</dbReference>
<accession>A0A078ANI9</accession>
<feature type="region of interest" description="Disordered" evidence="2">
    <location>
        <begin position="144"/>
        <end position="166"/>
    </location>
</feature>
<dbReference type="EMBL" id="CCKQ01012294">
    <property type="protein sequence ID" value="CDW83905.1"/>
    <property type="molecule type" value="Genomic_DNA"/>
</dbReference>
<evidence type="ECO:0000256" key="2">
    <source>
        <dbReference type="SAM" id="MobiDB-lite"/>
    </source>
</evidence>
<feature type="coiled-coil region" evidence="1">
    <location>
        <begin position="83"/>
        <end position="136"/>
    </location>
</feature>
<evidence type="ECO:0000313" key="4">
    <source>
        <dbReference type="Proteomes" id="UP000039865"/>
    </source>
</evidence>
<keyword evidence="4" id="KW-1185">Reference proteome</keyword>
<protein>
    <submittedName>
        <fullName evidence="3">Uncharacterized protein</fullName>
    </submittedName>
</protein>
<sequence length="166" mass="19155">MSVNSDVSKSYQISGSQGINGLTTQSSLYGMNPSITLSNDIKYEKSNDPTRDKSPLSTVVRIRGRHNQMVETKGHILMTLDEEKKIQEKKKQLRRSNDRLKMLEQMEKDRQAKVEQELERLMNDKAKREAEELRKRDLIKLRKQAQGALTQSNELLPISELKKSQI</sequence>
<reference evidence="3 4" key="1">
    <citation type="submission" date="2014-06" db="EMBL/GenBank/DDBJ databases">
        <authorList>
            <person name="Swart Estienne"/>
        </authorList>
    </citation>
    <scope>NUCLEOTIDE SEQUENCE [LARGE SCALE GENOMIC DNA]</scope>
    <source>
        <strain evidence="3 4">130c</strain>
    </source>
</reference>
<gene>
    <name evidence="3" type="primary">Contig14758.g15719</name>
    <name evidence="3" type="ORF">STYLEM_12958</name>
</gene>